<organism evidence="7 8">
    <name type="scientific">Solimonas fluminis</name>
    <dbReference type="NCBI Taxonomy" id="2086571"/>
    <lineage>
        <taxon>Bacteria</taxon>
        <taxon>Pseudomonadati</taxon>
        <taxon>Pseudomonadota</taxon>
        <taxon>Gammaproteobacteria</taxon>
        <taxon>Nevskiales</taxon>
        <taxon>Nevskiaceae</taxon>
        <taxon>Solimonas</taxon>
    </lineage>
</organism>
<dbReference type="Pfam" id="PF00005">
    <property type="entry name" value="ABC_tran"/>
    <property type="match status" value="1"/>
</dbReference>
<keyword evidence="2" id="KW-0547">Nucleotide-binding</keyword>
<dbReference type="PANTHER" id="PTHR42794:SF1">
    <property type="entry name" value="HEMIN IMPORT ATP-BINDING PROTEIN HMUV"/>
    <property type="match status" value="1"/>
</dbReference>
<accession>A0A2S5TE96</accession>
<dbReference type="SMART" id="SM00382">
    <property type="entry name" value="AAA"/>
    <property type="match status" value="1"/>
</dbReference>
<reference evidence="7 8" key="1">
    <citation type="submission" date="2018-02" db="EMBL/GenBank/DDBJ databases">
        <title>Genome sequencing of Solimonas sp. HR-BB.</title>
        <authorList>
            <person name="Lee Y."/>
            <person name="Jeon C.O."/>
        </authorList>
    </citation>
    <scope>NUCLEOTIDE SEQUENCE [LARGE SCALE GENOMIC DNA]</scope>
    <source>
        <strain evidence="7 8">HR-BB</strain>
    </source>
</reference>
<dbReference type="InterPro" id="IPR017871">
    <property type="entry name" value="ABC_transporter-like_CS"/>
</dbReference>
<evidence type="ECO:0000256" key="4">
    <source>
        <dbReference type="ARBA" id="ARBA00022967"/>
    </source>
</evidence>
<dbReference type="Proteomes" id="UP000238220">
    <property type="component" value="Unassembled WGS sequence"/>
</dbReference>
<evidence type="ECO:0000313" key="7">
    <source>
        <dbReference type="EMBL" id="PPE73217.1"/>
    </source>
</evidence>
<dbReference type="InterPro" id="IPR003439">
    <property type="entry name" value="ABC_transporter-like_ATP-bd"/>
</dbReference>
<evidence type="ECO:0000256" key="3">
    <source>
        <dbReference type="ARBA" id="ARBA00022840"/>
    </source>
</evidence>
<dbReference type="EMBL" id="PSNW01000008">
    <property type="protein sequence ID" value="PPE73217.1"/>
    <property type="molecule type" value="Genomic_DNA"/>
</dbReference>
<dbReference type="InterPro" id="IPR003593">
    <property type="entry name" value="AAA+_ATPase"/>
</dbReference>
<comment type="function">
    <text evidence="5">Part of the ABC transporter complex HmuTUV involved in hemin import. Responsible for energy coupling to the transport system.</text>
</comment>
<keyword evidence="1" id="KW-0813">Transport</keyword>
<dbReference type="AlphaFoldDB" id="A0A2S5TE96"/>
<keyword evidence="8" id="KW-1185">Reference proteome</keyword>
<evidence type="ECO:0000256" key="1">
    <source>
        <dbReference type="ARBA" id="ARBA00022448"/>
    </source>
</evidence>
<dbReference type="CDD" id="cd03214">
    <property type="entry name" value="ABC_Iron-Siderophores_B12_Hemin"/>
    <property type="match status" value="1"/>
</dbReference>
<sequence length="263" mass="28278">MLATDAGYDSAGRALLRRASIRIEPGEVHAILGPNGAGKSTLLKLLAGELRGTRGELSLDGRPLPQWTPAALARRRAVLPQDEQLGFGFLVEEVVALGRLPCPRHAPPREQELLREALAAAGVAALWGRRYTGLSGGERRRVQLARVLAQVWEPQAEGPRYLLLDEPTANLDLAHQHACLDAARRFAGQGNGVAVVLHDPNLALAHADRVTLLHDGEVAASGRPADVLQPQTLHRVFGIDAALLQPPGWQHPVIATRGQQTRA</sequence>
<name>A0A2S5TE96_9GAMM</name>
<dbReference type="InterPro" id="IPR027417">
    <property type="entry name" value="P-loop_NTPase"/>
</dbReference>
<evidence type="ECO:0000313" key="8">
    <source>
        <dbReference type="Proteomes" id="UP000238220"/>
    </source>
</evidence>
<dbReference type="SUPFAM" id="SSF52540">
    <property type="entry name" value="P-loop containing nucleoside triphosphate hydrolases"/>
    <property type="match status" value="1"/>
</dbReference>
<evidence type="ECO:0000256" key="5">
    <source>
        <dbReference type="ARBA" id="ARBA00037066"/>
    </source>
</evidence>
<gene>
    <name evidence="7" type="ORF">C3942_14625</name>
</gene>
<dbReference type="PROSITE" id="PS50893">
    <property type="entry name" value="ABC_TRANSPORTER_2"/>
    <property type="match status" value="1"/>
</dbReference>
<dbReference type="PANTHER" id="PTHR42794">
    <property type="entry name" value="HEMIN IMPORT ATP-BINDING PROTEIN HMUV"/>
    <property type="match status" value="1"/>
</dbReference>
<dbReference type="PROSITE" id="PS00211">
    <property type="entry name" value="ABC_TRANSPORTER_1"/>
    <property type="match status" value="1"/>
</dbReference>
<keyword evidence="3 7" id="KW-0067">ATP-binding</keyword>
<evidence type="ECO:0000259" key="6">
    <source>
        <dbReference type="PROSITE" id="PS50893"/>
    </source>
</evidence>
<comment type="caution">
    <text evidence="7">The sequence shown here is derived from an EMBL/GenBank/DDBJ whole genome shotgun (WGS) entry which is preliminary data.</text>
</comment>
<dbReference type="NCBIfam" id="NF010068">
    <property type="entry name" value="PRK13548.1"/>
    <property type="match status" value="1"/>
</dbReference>
<proteinExistence type="predicted"/>
<dbReference type="Gene3D" id="3.40.50.300">
    <property type="entry name" value="P-loop containing nucleotide triphosphate hydrolases"/>
    <property type="match status" value="1"/>
</dbReference>
<keyword evidence="4" id="KW-1278">Translocase</keyword>
<evidence type="ECO:0000256" key="2">
    <source>
        <dbReference type="ARBA" id="ARBA00022741"/>
    </source>
</evidence>
<dbReference type="OrthoDB" id="6461291at2"/>
<protein>
    <submittedName>
        <fullName evidence="7">Heme ABC transporter ATP-binding protein</fullName>
    </submittedName>
</protein>
<feature type="domain" description="ABC transporter" evidence="6">
    <location>
        <begin position="1"/>
        <end position="240"/>
    </location>
</feature>
<dbReference type="GO" id="GO:0016887">
    <property type="term" value="F:ATP hydrolysis activity"/>
    <property type="evidence" value="ECO:0007669"/>
    <property type="project" value="InterPro"/>
</dbReference>
<dbReference type="GO" id="GO:0005524">
    <property type="term" value="F:ATP binding"/>
    <property type="evidence" value="ECO:0007669"/>
    <property type="project" value="UniProtKB-KW"/>
</dbReference>